<accession>A0A6A5U5D5</accession>
<keyword evidence="4" id="KW-0804">Transcription</keyword>
<feature type="compositionally biased region" description="Low complexity" evidence="6">
    <location>
        <begin position="477"/>
        <end position="490"/>
    </location>
</feature>
<feature type="domain" description="TAFII55 protein conserved region" evidence="7">
    <location>
        <begin position="202"/>
        <end position="364"/>
    </location>
</feature>
<evidence type="ECO:0000256" key="1">
    <source>
        <dbReference type="ARBA" id="ARBA00004123"/>
    </source>
</evidence>
<proteinExistence type="inferred from homology"/>
<protein>
    <recommendedName>
        <fullName evidence="7">TAFII55 protein conserved region domain-containing protein</fullName>
    </recommendedName>
</protein>
<dbReference type="CDD" id="cd08047">
    <property type="entry name" value="TAF7"/>
    <property type="match status" value="1"/>
</dbReference>
<gene>
    <name evidence="8" type="ORF">CC80DRAFT_490049</name>
</gene>
<dbReference type="Proteomes" id="UP000800035">
    <property type="component" value="Unassembled WGS sequence"/>
</dbReference>
<dbReference type="GO" id="GO:0016251">
    <property type="term" value="F:RNA polymerase II general transcription initiation factor activity"/>
    <property type="evidence" value="ECO:0007669"/>
    <property type="project" value="TreeGrafter"/>
</dbReference>
<feature type="region of interest" description="Disordered" evidence="6">
    <location>
        <begin position="473"/>
        <end position="523"/>
    </location>
</feature>
<evidence type="ECO:0000256" key="6">
    <source>
        <dbReference type="SAM" id="MobiDB-lite"/>
    </source>
</evidence>
<keyword evidence="9" id="KW-1185">Reference proteome</keyword>
<feature type="region of interest" description="Disordered" evidence="6">
    <location>
        <begin position="1"/>
        <end position="192"/>
    </location>
</feature>
<keyword evidence="3" id="KW-0805">Transcription regulation</keyword>
<organism evidence="8 9">
    <name type="scientific">Byssothecium circinans</name>
    <dbReference type="NCBI Taxonomy" id="147558"/>
    <lineage>
        <taxon>Eukaryota</taxon>
        <taxon>Fungi</taxon>
        <taxon>Dikarya</taxon>
        <taxon>Ascomycota</taxon>
        <taxon>Pezizomycotina</taxon>
        <taxon>Dothideomycetes</taxon>
        <taxon>Pleosporomycetidae</taxon>
        <taxon>Pleosporales</taxon>
        <taxon>Massarineae</taxon>
        <taxon>Massarinaceae</taxon>
        <taxon>Byssothecium</taxon>
    </lineage>
</organism>
<dbReference type="PANTHER" id="PTHR12228:SF0">
    <property type="entry name" value="TATA-BOX BINDING PROTEIN ASSOCIATED FACTOR 7"/>
    <property type="match status" value="1"/>
</dbReference>
<evidence type="ECO:0000256" key="2">
    <source>
        <dbReference type="ARBA" id="ARBA00009368"/>
    </source>
</evidence>
<dbReference type="InterPro" id="IPR037817">
    <property type="entry name" value="TAF7"/>
</dbReference>
<evidence type="ECO:0000259" key="7">
    <source>
        <dbReference type="SMART" id="SM01370"/>
    </source>
</evidence>
<dbReference type="PANTHER" id="PTHR12228">
    <property type="entry name" value="TRANSCRIPTION INITIATION FACTOR TFIID 55 KD SUBUNIT-RELATED"/>
    <property type="match status" value="1"/>
</dbReference>
<evidence type="ECO:0000256" key="4">
    <source>
        <dbReference type="ARBA" id="ARBA00023163"/>
    </source>
</evidence>
<feature type="compositionally biased region" description="Acidic residues" evidence="6">
    <location>
        <begin position="491"/>
        <end position="513"/>
    </location>
</feature>
<reference evidence="8" key="1">
    <citation type="journal article" date="2020" name="Stud. Mycol.">
        <title>101 Dothideomycetes genomes: a test case for predicting lifestyles and emergence of pathogens.</title>
        <authorList>
            <person name="Haridas S."/>
            <person name="Albert R."/>
            <person name="Binder M."/>
            <person name="Bloem J."/>
            <person name="Labutti K."/>
            <person name="Salamov A."/>
            <person name="Andreopoulos B."/>
            <person name="Baker S."/>
            <person name="Barry K."/>
            <person name="Bills G."/>
            <person name="Bluhm B."/>
            <person name="Cannon C."/>
            <person name="Castanera R."/>
            <person name="Culley D."/>
            <person name="Daum C."/>
            <person name="Ezra D."/>
            <person name="Gonzalez J."/>
            <person name="Henrissat B."/>
            <person name="Kuo A."/>
            <person name="Liang C."/>
            <person name="Lipzen A."/>
            <person name="Lutzoni F."/>
            <person name="Magnuson J."/>
            <person name="Mondo S."/>
            <person name="Nolan M."/>
            <person name="Ohm R."/>
            <person name="Pangilinan J."/>
            <person name="Park H.-J."/>
            <person name="Ramirez L."/>
            <person name="Alfaro M."/>
            <person name="Sun H."/>
            <person name="Tritt A."/>
            <person name="Yoshinaga Y."/>
            <person name="Zwiers L.-H."/>
            <person name="Turgeon B."/>
            <person name="Goodwin S."/>
            <person name="Spatafora J."/>
            <person name="Crous P."/>
            <person name="Grigoriev I."/>
        </authorList>
    </citation>
    <scope>NUCLEOTIDE SEQUENCE</scope>
    <source>
        <strain evidence="8">CBS 675.92</strain>
    </source>
</reference>
<feature type="region of interest" description="Disordered" evidence="6">
    <location>
        <begin position="370"/>
        <end position="399"/>
    </location>
</feature>
<dbReference type="SMART" id="SM01370">
    <property type="entry name" value="TAFII55_N"/>
    <property type="match status" value="1"/>
</dbReference>
<comment type="subcellular location">
    <subcellularLocation>
        <location evidence="1">Nucleus</location>
    </subcellularLocation>
</comment>
<evidence type="ECO:0000313" key="9">
    <source>
        <dbReference type="Proteomes" id="UP000800035"/>
    </source>
</evidence>
<comment type="similarity">
    <text evidence="2">Belongs to the TAF7 family.</text>
</comment>
<evidence type="ECO:0000313" key="8">
    <source>
        <dbReference type="EMBL" id="KAF1959072.1"/>
    </source>
</evidence>
<sequence>MKLKLKNPALASSDAPADAPADGGQPASTSATPTSAAPKLNLKFKAVTPGGPLHPAVGLSEDPQPPKQKRKYTKKPKVDENGQPLPSAKPGPKPKKRPLEDGEEGAPTKRKPKPTLKSLERADSDDDDDDNVAAGPVRAPQVRPSLARTQSVKLSLKPKGPGHLQRAGTAILKMKAPGKPPPRPPGVGYDSEAEDAEEDPAIEAQFVLRMEEGPDCDLLRKAIEEKTLGKKPAEGGPRVQFRFLDRDGRRTVLTIQDRMYAATMVELPCVIESLKSWNKKDWVKTADVCQMLLVLGRVNSEEEAKKVPRPKTVDSSTHRYVHGLTPPMHWVRNRRFKQRKSYLDVERIESQANALLQEDEQAISTKYELIDSEDEDTSGEEDFDAQGDDDDDFDGGDYAETPAEEAMDAEALEEALAAGLMDVDESVEFQDANGDDVNMDDLFGNGDSATVEVETPVATSHDVAMQALTHNGNVVLEPESAVSTPAAATSPEDEDDDEGDDDDDDEDDDEVDPEAAAKQERDEVIRQQIKDLEDAIAMSEAQLATTGNVLYQKRVRDRIALQEKDRQVKLSLLGERTEDD</sequence>
<dbReference type="GO" id="GO:0051123">
    <property type="term" value="P:RNA polymerase II preinitiation complex assembly"/>
    <property type="evidence" value="ECO:0007669"/>
    <property type="project" value="TreeGrafter"/>
</dbReference>
<dbReference type="InterPro" id="IPR006751">
    <property type="entry name" value="TAFII55_prot_cons_reg"/>
</dbReference>
<dbReference type="EMBL" id="ML976985">
    <property type="protein sequence ID" value="KAF1959072.1"/>
    <property type="molecule type" value="Genomic_DNA"/>
</dbReference>
<dbReference type="Pfam" id="PF04658">
    <property type="entry name" value="TAFII55_N"/>
    <property type="match status" value="1"/>
</dbReference>
<name>A0A6A5U5D5_9PLEO</name>
<dbReference type="AlphaFoldDB" id="A0A6A5U5D5"/>
<dbReference type="GO" id="GO:0005669">
    <property type="term" value="C:transcription factor TFIID complex"/>
    <property type="evidence" value="ECO:0007669"/>
    <property type="project" value="InterPro"/>
</dbReference>
<keyword evidence="5" id="KW-0539">Nucleus</keyword>
<evidence type="ECO:0000256" key="3">
    <source>
        <dbReference type="ARBA" id="ARBA00023015"/>
    </source>
</evidence>
<dbReference type="OrthoDB" id="153872at2759"/>
<feature type="compositionally biased region" description="Low complexity" evidence="6">
    <location>
        <begin position="8"/>
        <end position="38"/>
    </location>
</feature>
<evidence type="ECO:0000256" key="5">
    <source>
        <dbReference type="ARBA" id="ARBA00023242"/>
    </source>
</evidence>